<evidence type="ECO:0000256" key="1">
    <source>
        <dbReference type="ARBA" id="ARBA00008428"/>
    </source>
</evidence>
<comment type="caution">
    <text evidence="14">The sequence shown here is derived from an EMBL/GenBank/DDBJ whole genome shotgun (WGS) entry which is preliminary data.</text>
</comment>
<dbReference type="InterPro" id="IPR016136">
    <property type="entry name" value="DNA_helicase_N/primase_C"/>
</dbReference>
<accession>A0A0N1EIB3</accession>
<evidence type="ECO:0000313" key="15">
    <source>
        <dbReference type="Proteomes" id="UP000037997"/>
    </source>
</evidence>
<dbReference type="SUPFAM" id="SSF52540">
    <property type="entry name" value="P-loop containing nucleoside triphosphate hydrolases"/>
    <property type="match status" value="1"/>
</dbReference>
<dbReference type="PROSITE" id="PS51199">
    <property type="entry name" value="SF4_HELICASE"/>
    <property type="match status" value="1"/>
</dbReference>
<dbReference type="GO" id="GO:1990077">
    <property type="term" value="C:primosome complex"/>
    <property type="evidence" value="ECO:0007669"/>
    <property type="project" value="UniProtKB-UniRule"/>
</dbReference>
<dbReference type="Pfam" id="PF00772">
    <property type="entry name" value="DnaB"/>
    <property type="match status" value="1"/>
</dbReference>
<dbReference type="RefSeq" id="WP_054198001.1">
    <property type="nucleotide sequence ID" value="NZ_JNOC01000032.1"/>
</dbReference>
<dbReference type="Gene3D" id="1.10.860.10">
    <property type="entry name" value="DNAb Helicase, Chain A"/>
    <property type="match status" value="1"/>
</dbReference>
<evidence type="ECO:0000256" key="2">
    <source>
        <dbReference type="ARBA" id="ARBA00022515"/>
    </source>
</evidence>
<gene>
    <name evidence="14" type="ORF">HPU229334_06425</name>
</gene>
<dbReference type="Gene3D" id="3.40.50.300">
    <property type="entry name" value="P-loop containing nucleotide triphosphate hydrolases"/>
    <property type="match status" value="1"/>
</dbReference>
<keyword evidence="3 12" id="KW-0235">DNA replication</keyword>
<dbReference type="AlphaFoldDB" id="A0A0N1EIB3"/>
<dbReference type="GO" id="GO:0016887">
    <property type="term" value="F:ATP hydrolysis activity"/>
    <property type="evidence" value="ECO:0007669"/>
    <property type="project" value="RHEA"/>
</dbReference>
<dbReference type="NCBIfam" id="TIGR00665">
    <property type="entry name" value="DnaB"/>
    <property type="match status" value="1"/>
</dbReference>
<evidence type="ECO:0000256" key="4">
    <source>
        <dbReference type="ARBA" id="ARBA00022741"/>
    </source>
</evidence>
<dbReference type="GO" id="GO:0005524">
    <property type="term" value="F:ATP binding"/>
    <property type="evidence" value="ECO:0007669"/>
    <property type="project" value="UniProtKB-UniRule"/>
</dbReference>
<comment type="catalytic activity">
    <reaction evidence="10 12">
        <text>ATP + H2O = ADP + phosphate + H(+)</text>
        <dbReference type="Rhea" id="RHEA:13065"/>
        <dbReference type="ChEBI" id="CHEBI:15377"/>
        <dbReference type="ChEBI" id="CHEBI:15378"/>
        <dbReference type="ChEBI" id="CHEBI:30616"/>
        <dbReference type="ChEBI" id="CHEBI:43474"/>
        <dbReference type="ChEBI" id="CHEBI:456216"/>
        <dbReference type="EC" id="5.6.2.3"/>
    </reaction>
</comment>
<dbReference type="CDD" id="cd00984">
    <property type="entry name" value="DnaB_C"/>
    <property type="match status" value="1"/>
</dbReference>
<evidence type="ECO:0000256" key="3">
    <source>
        <dbReference type="ARBA" id="ARBA00022705"/>
    </source>
</evidence>
<evidence type="ECO:0000256" key="7">
    <source>
        <dbReference type="ARBA" id="ARBA00022840"/>
    </source>
</evidence>
<comment type="similarity">
    <text evidence="1 12">Belongs to the helicase family. DnaB subfamily.</text>
</comment>
<evidence type="ECO:0000256" key="5">
    <source>
        <dbReference type="ARBA" id="ARBA00022801"/>
    </source>
</evidence>
<dbReference type="InterPro" id="IPR027417">
    <property type="entry name" value="P-loop_NTPase"/>
</dbReference>
<dbReference type="Proteomes" id="UP000037997">
    <property type="component" value="Unassembled WGS sequence"/>
</dbReference>
<dbReference type="FunFam" id="3.40.50.300:FF:000351">
    <property type="entry name" value="Replicative DNA helicase"/>
    <property type="match status" value="1"/>
</dbReference>
<proteinExistence type="inferred from homology"/>
<dbReference type="PATRIC" id="fig|35818.11.peg.1270"/>
<dbReference type="InterPro" id="IPR007693">
    <property type="entry name" value="DNA_helicase_DnaB-like_N"/>
</dbReference>
<dbReference type="PANTHER" id="PTHR30153:SF2">
    <property type="entry name" value="REPLICATIVE DNA HELICASE"/>
    <property type="match status" value="1"/>
</dbReference>
<dbReference type="SUPFAM" id="SSF48024">
    <property type="entry name" value="N-terminal domain of DnaB helicase"/>
    <property type="match status" value="1"/>
</dbReference>
<evidence type="ECO:0000256" key="10">
    <source>
        <dbReference type="ARBA" id="ARBA00048954"/>
    </source>
</evidence>
<evidence type="ECO:0000256" key="8">
    <source>
        <dbReference type="ARBA" id="ARBA00023125"/>
    </source>
</evidence>
<dbReference type="InterPro" id="IPR007692">
    <property type="entry name" value="DNA_helicase_DnaB"/>
</dbReference>
<dbReference type="GO" id="GO:0006269">
    <property type="term" value="P:DNA replication, synthesis of primer"/>
    <property type="evidence" value="ECO:0007669"/>
    <property type="project" value="UniProtKB-UniRule"/>
</dbReference>
<dbReference type="InterPro" id="IPR007694">
    <property type="entry name" value="DNA_helicase_DnaB-like_C"/>
</dbReference>
<dbReference type="GO" id="GO:0005829">
    <property type="term" value="C:cytosol"/>
    <property type="evidence" value="ECO:0007669"/>
    <property type="project" value="TreeGrafter"/>
</dbReference>
<keyword evidence="9" id="KW-0413">Isomerase</keyword>
<dbReference type="NCBIfam" id="NF006306">
    <property type="entry name" value="PRK08506.1"/>
    <property type="match status" value="1"/>
</dbReference>
<keyword evidence="7 12" id="KW-0067">ATP-binding</keyword>
<dbReference type="PANTHER" id="PTHR30153">
    <property type="entry name" value="REPLICATIVE DNA HELICASE DNAB"/>
    <property type="match status" value="1"/>
</dbReference>
<dbReference type="EC" id="5.6.2.3" evidence="11 12"/>
<dbReference type="InterPro" id="IPR036185">
    <property type="entry name" value="DNA_heli_DnaB-like_N_sf"/>
</dbReference>
<keyword evidence="5 12" id="KW-0378">Hydrolase</keyword>
<dbReference type="STRING" id="35818.HPU229336_01795"/>
<evidence type="ECO:0000256" key="6">
    <source>
        <dbReference type="ARBA" id="ARBA00022806"/>
    </source>
</evidence>
<reference evidence="14 15" key="1">
    <citation type="submission" date="2014-06" db="EMBL/GenBank/DDBJ databases">
        <title>Helicobacter pullorum isolates in fresh chicken meat - phenotypic and genotypic features.</title>
        <authorList>
            <person name="Borges V."/>
            <person name="Santos A."/>
            <person name="Correia C.B."/>
            <person name="Saraiva M."/>
            <person name="Menard A."/>
            <person name="Vieira L."/>
            <person name="Sampaio D.A."/>
            <person name="Gomes J.P."/>
            <person name="Oleastro M."/>
        </authorList>
    </citation>
    <scope>NUCLEOTIDE SEQUENCE [LARGE SCALE GENOMIC DNA]</scope>
    <source>
        <strain evidence="14 15">229334/12</strain>
    </source>
</reference>
<dbReference type="Pfam" id="PF03796">
    <property type="entry name" value="DnaB_C"/>
    <property type="match status" value="1"/>
</dbReference>
<evidence type="ECO:0000259" key="13">
    <source>
        <dbReference type="PROSITE" id="PS51199"/>
    </source>
</evidence>
<comment type="function">
    <text evidence="12">The main replicative DNA helicase, it participates in initiation and elongation during chromosome replication. Travels ahead of the DNA replisome, separating dsDNA into templates for DNA synthesis. A processive ATP-dependent 5'-3' DNA helicase it has DNA-dependent ATPase activity.</text>
</comment>
<keyword evidence="4 12" id="KW-0547">Nucleotide-binding</keyword>
<dbReference type="EMBL" id="JNOC01000032">
    <property type="protein sequence ID" value="KPH55805.1"/>
    <property type="molecule type" value="Genomic_DNA"/>
</dbReference>
<dbReference type="GO" id="GO:0003677">
    <property type="term" value="F:DNA binding"/>
    <property type="evidence" value="ECO:0007669"/>
    <property type="project" value="UniProtKB-UniRule"/>
</dbReference>
<evidence type="ECO:0000256" key="12">
    <source>
        <dbReference type="RuleBase" id="RU362085"/>
    </source>
</evidence>
<keyword evidence="6 12" id="KW-0347">Helicase</keyword>
<keyword evidence="8 12" id="KW-0238">DNA-binding</keyword>
<evidence type="ECO:0000256" key="11">
    <source>
        <dbReference type="NCBIfam" id="TIGR00665"/>
    </source>
</evidence>
<evidence type="ECO:0000313" key="14">
    <source>
        <dbReference type="EMBL" id="KPH55805.1"/>
    </source>
</evidence>
<evidence type="ECO:0000256" key="9">
    <source>
        <dbReference type="ARBA" id="ARBA00023235"/>
    </source>
</evidence>
<name>A0A0N1EIB3_9HELI</name>
<feature type="domain" description="SF4 helicase" evidence="13">
    <location>
        <begin position="164"/>
        <end position="450"/>
    </location>
</feature>
<dbReference type="GO" id="GO:0043139">
    <property type="term" value="F:5'-3' DNA helicase activity"/>
    <property type="evidence" value="ECO:0007669"/>
    <property type="project" value="UniProtKB-EC"/>
</dbReference>
<sequence length="485" mass="55126">MEVQIERAVLSSIFFDPEQLDNVAEILSPEDFLYTPNQNIFAAMLELRKLDMPIDEEFILKKSTKSRPISQEEILNILATNPISDLNSYINEIKEDSTKRKLHSLAMKINEASNEADHPVKDIIDYLQSELYKITNVHENREFKDSKEVTISTLKYIEEMKQKGNSVLIGVDTGFHSLNEKTTGFGKGDLIIVAARPAMGKTTLVLNMAQKALDTGRGVAFFSLEMPAEQLMLRMLSAKTSIALQHLRVGNLQDDEWQRLTHAADVMSNAPLFIDDNSLLTIHQFRTKMRKIKSKHPEIGLAVIDYLQLMSSADGKKDRHQEVSEISRGLKMIARELEIPIIALSQLNRSLESRSDRRPMLSDLRESGSIEQDADIILFVYRDAVYKQKDEKEKEEAAKKEGKEYKSNFTPKNEEEAEIIIGKQRNGPTGVVKLTFHKHCTRFVDSTDSRNTLEIIYESAAQNTQTQFTPPPNDKDNMNIEAPII</sequence>
<protein>
    <recommendedName>
        <fullName evidence="11 12">Replicative DNA helicase</fullName>
        <ecNumber evidence="11 12">5.6.2.3</ecNumber>
    </recommendedName>
</protein>
<keyword evidence="2 12" id="KW-0639">Primosome</keyword>
<organism evidence="14 15">
    <name type="scientific">Helicobacter pullorum</name>
    <dbReference type="NCBI Taxonomy" id="35818"/>
    <lineage>
        <taxon>Bacteria</taxon>
        <taxon>Pseudomonadati</taxon>
        <taxon>Campylobacterota</taxon>
        <taxon>Epsilonproteobacteria</taxon>
        <taxon>Campylobacterales</taxon>
        <taxon>Helicobacteraceae</taxon>
        <taxon>Helicobacter</taxon>
    </lineage>
</organism>